<organism evidence="1 2">
    <name type="scientific">Cirrhinus mrigala</name>
    <name type="common">Mrigala</name>
    <dbReference type="NCBI Taxonomy" id="683832"/>
    <lineage>
        <taxon>Eukaryota</taxon>
        <taxon>Metazoa</taxon>
        <taxon>Chordata</taxon>
        <taxon>Craniata</taxon>
        <taxon>Vertebrata</taxon>
        <taxon>Euteleostomi</taxon>
        <taxon>Actinopterygii</taxon>
        <taxon>Neopterygii</taxon>
        <taxon>Teleostei</taxon>
        <taxon>Ostariophysi</taxon>
        <taxon>Cypriniformes</taxon>
        <taxon>Cyprinidae</taxon>
        <taxon>Labeoninae</taxon>
        <taxon>Labeonini</taxon>
        <taxon>Cirrhinus</taxon>
    </lineage>
</organism>
<proteinExistence type="predicted"/>
<gene>
    <name evidence="1" type="ORF">M9458_025720</name>
</gene>
<feature type="non-terminal residue" evidence="1">
    <location>
        <position position="64"/>
    </location>
</feature>
<comment type="caution">
    <text evidence="1">The sequence shown here is derived from an EMBL/GenBank/DDBJ whole genome shotgun (WGS) entry which is preliminary data.</text>
</comment>
<name>A0ABD0Q1W2_CIRMR</name>
<evidence type="ECO:0000313" key="1">
    <source>
        <dbReference type="EMBL" id="KAL0180278.1"/>
    </source>
</evidence>
<evidence type="ECO:0000313" key="2">
    <source>
        <dbReference type="Proteomes" id="UP001529510"/>
    </source>
</evidence>
<protein>
    <submittedName>
        <fullName evidence="1">Uncharacterized protein</fullName>
    </submittedName>
</protein>
<keyword evidence="2" id="KW-1185">Reference proteome</keyword>
<accession>A0ABD0Q1W2</accession>
<reference evidence="1 2" key="1">
    <citation type="submission" date="2024-05" db="EMBL/GenBank/DDBJ databases">
        <title>Genome sequencing and assembly of Indian major carp, Cirrhinus mrigala (Hamilton, 1822).</title>
        <authorList>
            <person name="Mohindra V."/>
            <person name="Chowdhury L.M."/>
            <person name="Lal K."/>
            <person name="Jena J.K."/>
        </authorList>
    </citation>
    <scope>NUCLEOTIDE SEQUENCE [LARGE SCALE GENOMIC DNA]</scope>
    <source>
        <strain evidence="1">CM1030</strain>
        <tissue evidence="1">Blood</tissue>
    </source>
</reference>
<dbReference type="AlphaFoldDB" id="A0ABD0Q1W2"/>
<dbReference type="Proteomes" id="UP001529510">
    <property type="component" value="Unassembled WGS sequence"/>
</dbReference>
<sequence length="64" mass="7352">MKKYYIEAAAASNISIPDYPVIFDPEASWLHFHLGINRYALYSRDDSSIDRLLRDMQTTTVISA</sequence>
<dbReference type="EMBL" id="JAMKFB020000012">
    <property type="protein sequence ID" value="KAL0180278.1"/>
    <property type="molecule type" value="Genomic_DNA"/>
</dbReference>
<feature type="non-terminal residue" evidence="1">
    <location>
        <position position="1"/>
    </location>
</feature>